<dbReference type="Pfam" id="PF13517">
    <property type="entry name" value="FG-GAP_3"/>
    <property type="match status" value="2"/>
</dbReference>
<dbReference type="NCBIfam" id="NF038122">
    <property type="entry name" value="metallo_LGF"/>
    <property type="match status" value="1"/>
</dbReference>
<name>A0A975G202_9CAUL</name>
<sequence>MNIVIEYDSSANSAPAGFKTAVQYAVNYIDHLVLNPVTVPIMFGFGQIDGQNLASDALGESSNNGNIESYSSLVQLLTTAAKSEPAVLSLSALPATDPTNGGRFWVTDAQAAVYGLGSEPGYTDPVDGFVSLSSSASFTYDPNARVVSGSYDAIGVLVHEITEALGRTSDLGTGKFEGYTLYSEMDMFRYSSSGVHQLSNTAGYFSVDGHTMLLPYNDPSNGGDAGDWGNAVSGDAFGAFTPSAQQENLSLTDLQELNLLGFNVNWGASEDFSGFGLSDLLWRTGDGTVELGLSQTGVNLPNIQNHNLGQIGLNWTIQGVGDFNQDAKADLLWRNSAGQVVLWESNSGSGFTGSHDIDLGTIGSNWTIEAVGDFNGDGKADVLWLNTAGQLIGWVSNPGASFTGFTNQAFATVASNYQIHGIGDFSGDGRSDILWRTTEGDVQLWLNNTGSGSGFSHLDLGVVGSGWTIEGVGDFNGDGKADILWINTSGEMITWQSLAGSGFAGTSDTEIGFAGAGWSIIGVGDYNGDRKADIALRSSSGDVHIWTSNQGVGFSGFTVHDLGLVGADWHLF</sequence>
<protein>
    <submittedName>
        <fullName evidence="2">VCBS repeat-containing protein</fullName>
    </submittedName>
</protein>
<dbReference type="Gene3D" id="2.130.10.130">
    <property type="entry name" value="Integrin alpha, N-terminal"/>
    <property type="match status" value="1"/>
</dbReference>
<dbReference type="AlphaFoldDB" id="A0A975G202"/>
<organism evidence="2 3">
    <name type="scientific">Phenylobacterium montanum</name>
    <dbReference type="NCBI Taxonomy" id="2823693"/>
    <lineage>
        <taxon>Bacteria</taxon>
        <taxon>Pseudomonadati</taxon>
        <taxon>Pseudomonadota</taxon>
        <taxon>Alphaproteobacteria</taxon>
        <taxon>Caulobacterales</taxon>
        <taxon>Caulobacteraceae</taxon>
        <taxon>Phenylobacterium</taxon>
    </lineage>
</organism>
<dbReference type="InterPro" id="IPR028994">
    <property type="entry name" value="Integrin_alpha_N"/>
</dbReference>
<dbReference type="PANTHER" id="PTHR46580">
    <property type="entry name" value="SENSOR KINASE-RELATED"/>
    <property type="match status" value="1"/>
</dbReference>
<dbReference type="PANTHER" id="PTHR46580:SF2">
    <property type="entry name" value="MAM DOMAIN-CONTAINING PROTEIN"/>
    <property type="match status" value="1"/>
</dbReference>
<dbReference type="InterPro" id="IPR013517">
    <property type="entry name" value="FG-GAP"/>
</dbReference>
<evidence type="ECO:0000313" key="2">
    <source>
        <dbReference type="EMBL" id="QUD89093.1"/>
    </source>
</evidence>
<dbReference type="Proteomes" id="UP000676409">
    <property type="component" value="Chromosome"/>
</dbReference>
<reference evidence="2" key="1">
    <citation type="submission" date="2021-04" db="EMBL/GenBank/DDBJ databases">
        <title>The complete genome sequence of Caulobacter sp. S6.</title>
        <authorList>
            <person name="Tang Y."/>
            <person name="Ouyang W."/>
            <person name="Liu Q."/>
            <person name="Huang B."/>
            <person name="Guo Z."/>
            <person name="Lei P."/>
        </authorList>
    </citation>
    <scope>NUCLEOTIDE SEQUENCE</scope>
    <source>
        <strain evidence="2">S6</strain>
    </source>
</reference>
<evidence type="ECO:0000313" key="3">
    <source>
        <dbReference type="Proteomes" id="UP000676409"/>
    </source>
</evidence>
<keyword evidence="1" id="KW-0732">Signal</keyword>
<accession>A0A975G202</accession>
<keyword evidence="3" id="KW-1185">Reference proteome</keyword>
<dbReference type="SUPFAM" id="SSF69318">
    <property type="entry name" value="Integrin alpha N-terminal domain"/>
    <property type="match status" value="2"/>
</dbReference>
<dbReference type="RefSeq" id="WP_211939143.1">
    <property type="nucleotide sequence ID" value="NZ_CP073078.1"/>
</dbReference>
<gene>
    <name evidence="2" type="ORF">KCG34_04180</name>
</gene>
<dbReference type="KEGG" id="caul:KCG34_04180"/>
<proteinExistence type="predicted"/>
<dbReference type="EMBL" id="CP073078">
    <property type="protein sequence ID" value="QUD89093.1"/>
    <property type="molecule type" value="Genomic_DNA"/>
</dbReference>
<evidence type="ECO:0000256" key="1">
    <source>
        <dbReference type="ARBA" id="ARBA00022729"/>
    </source>
</evidence>